<dbReference type="Proteomes" id="UP001605036">
    <property type="component" value="Unassembled WGS sequence"/>
</dbReference>
<protein>
    <submittedName>
        <fullName evidence="1">Uncharacterized protein</fullName>
    </submittedName>
</protein>
<proteinExistence type="predicted"/>
<dbReference type="EMBL" id="JBHFFA010000004">
    <property type="protein sequence ID" value="KAL2629404.1"/>
    <property type="molecule type" value="Genomic_DNA"/>
</dbReference>
<evidence type="ECO:0000313" key="2">
    <source>
        <dbReference type="Proteomes" id="UP001605036"/>
    </source>
</evidence>
<reference evidence="1 2" key="1">
    <citation type="submission" date="2024-09" db="EMBL/GenBank/DDBJ databases">
        <title>Chromosome-scale assembly of Riccia fluitans.</title>
        <authorList>
            <person name="Paukszto L."/>
            <person name="Sawicki J."/>
            <person name="Karawczyk K."/>
            <person name="Piernik-Szablinska J."/>
            <person name="Szczecinska M."/>
            <person name="Mazdziarz M."/>
        </authorList>
    </citation>
    <scope>NUCLEOTIDE SEQUENCE [LARGE SCALE GENOMIC DNA]</scope>
    <source>
        <strain evidence="1">Rf_01</strain>
        <tissue evidence="1">Aerial parts of the thallus</tissue>
    </source>
</reference>
<evidence type="ECO:0000313" key="1">
    <source>
        <dbReference type="EMBL" id="KAL2629404.1"/>
    </source>
</evidence>
<organism evidence="1 2">
    <name type="scientific">Riccia fluitans</name>
    <dbReference type="NCBI Taxonomy" id="41844"/>
    <lineage>
        <taxon>Eukaryota</taxon>
        <taxon>Viridiplantae</taxon>
        <taxon>Streptophyta</taxon>
        <taxon>Embryophyta</taxon>
        <taxon>Marchantiophyta</taxon>
        <taxon>Marchantiopsida</taxon>
        <taxon>Marchantiidae</taxon>
        <taxon>Marchantiales</taxon>
        <taxon>Ricciaceae</taxon>
        <taxon>Riccia</taxon>
    </lineage>
</organism>
<name>A0ABD1YF44_9MARC</name>
<comment type="caution">
    <text evidence="1">The sequence shown here is derived from an EMBL/GenBank/DDBJ whole genome shotgun (WGS) entry which is preliminary data.</text>
</comment>
<gene>
    <name evidence="1" type="ORF">R1flu_014090</name>
</gene>
<keyword evidence="2" id="KW-1185">Reference proteome</keyword>
<sequence length="112" mass="13690">MDGGYWRTKSQRNQVECEAIKTFQEWLLKVQMGTQRLDDSPSWHWKGSEDRWKGWTQLLKFWHNLFTVEETSDDLSSKWPEGLYTLTWKTRWQKLWENGGLPRTKLWVWKLL</sequence>
<accession>A0ABD1YF44</accession>
<dbReference type="AlphaFoldDB" id="A0ABD1YF44"/>